<feature type="signal peptide" evidence="2">
    <location>
        <begin position="1"/>
        <end position="16"/>
    </location>
</feature>
<evidence type="ECO:0000313" key="5">
    <source>
        <dbReference type="Proteomes" id="UP000799537"/>
    </source>
</evidence>
<feature type="chain" id="PRO_5025480595" evidence="2">
    <location>
        <begin position="17"/>
        <end position="839"/>
    </location>
</feature>
<dbReference type="InterPro" id="IPR008928">
    <property type="entry name" value="6-hairpin_glycosidase_sf"/>
</dbReference>
<keyword evidence="2" id="KW-0732">Signal</keyword>
<organism evidence="4 5">
    <name type="scientific">Zasmidium cellare ATCC 36951</name>
    <dbReference type="NCBI Taxonomy" id="1080233"/>
    <lineage>
        <taxon>Eukaryota</taxon>
        <taxon>Fungi</taxon>
        <taxon>Dikarya</taxon>
        <taxon>Ascomycota</taxon>
        <taxon>Pezizomycotina</taxon>
        <taxon>Dothideomycetes</taxon>
        <taxon>Dothideomycetidae</taxon>
        <taxon>Mycosphaerellales</taxon>
        <taxon>Mycosphaerellaceae</taxon>
        <taxon>Zasmidium</taxon>
    </lineage>
</organism>
<keyword evidence="5" id="KW-1185">Reference proteome</keyword>
<dbReference type="InterPro" id="IPR012341">
    <property type="entry name" value="6hp_glycosidase-like_sf"/>
</dbReference>
<accession>A0A6A6CBN0</accession>
<protein>
    <submittedName>
        <fullName evidence="4">Glycoside hydrolase family 78 protein</fullName>
    </submittedName>
</protein>
<evidence type="ECO:0000313" key="4">
    <source>
        <dbReference type="EMBL" id="KAF2164441.1"/>
    </source>
</evidence>
<feature type="compositionally biased region" description="Polar residues" evidence="1">
    <location>
        <begin position="18"/>
        <end position="28"/>
    </location>
</feature>
<sequence>MIAALAVTILATQALASQDDNQHNTRPYQPTAFHIGPTSPEAPSNFNAYRVGSSLRLTPSSPVLTLDYGAEVAGFPYFTVQSLTGPTQVELKYSEPYDGLQLPYSDGPFLFVNGLMNSFRTETFNLTAPGRVQSSLAQGGQRWQTIKLLTNSSIILTDVGFVPTVDIEPTVHLPGALSTSSQDLNKVWDLGARSVQAACVEPYSQPSTWDITIEGALIRGQYPGTSAKGLSFGNYSLTFFTKIVQGGTGWRVAASANAGYGAYFVLTTSGPHLANTNSTLLPSNTLIAGFGFSIIDQAILASAPPQYYKVPFEISQDRWYRITTTISAAGYNISVNGTQIAFVDLQSFEDYINAGWGNPQATDGTWGFGPFQDQAAYFRDVVVTASDGKAQLYSDPLTNEHVLAEYRVATNSDQVCLDGAKRDRLIWIGDFAHTARMLAATTGYEYIRSMIEYEFRWQLTSGPGAGLVPMQEAMGDAFQFRSEYYPSQYGENDYEIFFLLIVGDYFALTEDTPFMREHWTGLKILVETLIERFLDPASGLLADPNGVLWFTAQGAQNATAPTALFVVALQELIPIARALREYASVKTWSDLVDSISTKINQKLWSDDLGTYIFALDDPGNYSLLSAAFPIRAGIANTSQATRSIQSLSNLFLNIGYKDSTRIGNSNTTQLSPNVQGFLLESLFVAHTNLNVSADVITPVIKNLLEVYWPHMVNQNEYSTGCPWEYMYPDGSPGIGIFTSLCHPWGGAPTYILSNYFLGIRRESKDLGSYEWVLDPVWEVVKSLGVKQASGRMPLPEGGWIEARWSLQPRGRTQCEAFVHGARNVHVNAKGPCRMVRNWS</sequence>
<name>A0A6A6CBN0_ZASCE</name>
<dbReference type="Pfam" id="PF17389">
    <property type="entry name" value="Bac_rhamnosid6H"/>
    <property type="match status" value="1"/>
</dbReference>
<dbReference type="GO" id="GO:0016787">
    <property type="term" value="F:hydrolase activity"/>
    <property type="evidence" value="ECO:0007669"/>
    <property type="project" value="UniProtKB-KW"/>
</dbReference>
<dbReference type="PANTHER" id="PTHR34987:SF4">
    <property type="entry name" value="ALPHA-L-RHAMNOSIDASE C-TERMINAL DOMAIN-CONTAINING PROTEIN"/>
    <property type="match status" value="1"/>
</dbReference>
<dbReference type="Proteomes" id="UP000799537">
    <property type="component" value="Unassembled WGS sequence"/>
</dbReference>
<dbReference type="GeneID" id="54560905"/>
<keyword evidence="4" id="KW-0378">Hydrolase</keyword>
<reference evidence="4" key="1">
    <citation type="journal article" date="2020" name="Stud. Mycol.">
        <title>101 Dothideomycetes genomes: a test case for predicting lifestyles and emergence of pathogens.</title>
        <authorList>
            <person name="Haridas S."/>
            <person name="Albert R."/>
            <person name="Binder M."/>
            <person name="Bloem J."/>
            <person name="Labutti K."/>
            <person name="Salamov A."/>
            <person name="Andreopoulos B."/>
            <person name="Baker S."/>
            <person name="Barry K."/>
            <person name="Bills G."/>
            <person name="Bluhm B."/>
            <person name="Cannon C."/>
            <person name="Castanera R."/>
            <person name="Culley D."/>
            <person name="Daum C."/>
            <person name="Ezra D."/>
            <person name="Gonzalez J."/>
            <person name="Henrissat B."/>
            <person name="Kuo A."/>
            <person name="Liang C."/>
            <person name="Lipzen A."/>
            <person name="Lutzoni F."/>
            <person name="Magnuson J."/>
            <person name="Mondo S."/>
            <person name="Nolan M."/>
            <person name="Ohm R."/>
            <person name="Pangilinan J."/>
            <person name="Park H.-J."/>
            <person name="Ramirez L."/>
            <person name="Alfaro M."/>
            <person name="Sun H."/>
            <person name="Tritt A."/>
            <person name="Yoshinaga Y."/>
            <person name="Zwiers L.-H."/>
            <person name="Turgeon B."/>
            <person name="Goodwin S."/>
            <person name="Spatafora J."/>
            <person name="Crous P."/>
            <person name="Grigoriev I."/>
        </authorList>
    </citation>
    <scope>NUCLEOTIDE SEQUENCE</scope>
    <source>
        <strain evidence="4">ATCC 36951</strain>
    </source>
</reference>
<feature type="region of interest" description="Disordered" evidence="1">
    <location>
        <begin position="18"/>
        <end position="39"/>
    </location>
</feature>
<proteinExistence type="predicted"/>
<dbReference type="Gene3D" id="2.60.120.560">
    <property type="entry name" value="Exo-inulinase, domain 1"/>
    <property type="match status" value="1"/>
</dbReference>
<dbReference type="SUPFAM" id="SSF48208">
    <property type="entry name" value="Six-hairpin glycosidases"/>
    <property type="match status" value="1"/>
</dbReference>
<evidence type="ECO:0000256" key="1">
    <source>
        <dbReference type="SAM" id="MobiDB-lite"/>
    </source>
</evidence>
<evidence type="ECO:0000259" key="3">
    <source>
        <dbReference type="Pfam" id="PF17389"/>
    </source>
</evidence>
<dbReference type="EMBL" id="ML993604">
    <property type="protein sequence ID" value="KAF2164441.1"/>
    <property type="molecule type" value="Genomic_DNA"/>
</dbReference>
<dbReference type="GO" id="GO:0005975">
    <property type="term" value="P:carbohydrate metabolic process"/>
    <property type="evidence" value="ECO:0007669"/>
    <property type="project" value="InterPro"/>
</dbReference>
<dbReference type="InterPro" id="IPR035396">
    <property type="entry name" value="Bac_rhamnosid6H"/>
</dbReference>
<dbReference type="AlphaFoldDB" id="A0A6A6CBN0"/>
<feature type="domain" description="Alpha-L-rhamnosidase six-hairpin glycosidase" evidence="3">
    <location>
        <begin position="402"/>
        <end position="640"/>
    </location>
</feature>
<evidence type="ECO:0000256" key="2">
    <source>
        <dbReference type="SAM" id="SignalP"/>
    </source>
</evidence>
<dbReference type="OrthoDB" id="3936424at2759"/>
<dbReference type="Gene3D" id="1.50.10.10">
    <property type="match status" value="1"/>
</dbReference>
<dbReference type="PANTHER" id="PTHR34987">
    <property type="entry name" value="C, PUTATIVE (AFU_ORTHOLOGUE AFUA_3G02880)-RELATED"/>
    <property type="match status" value="1"/>
</dbReference>
<dbReference type="RefSeq" id="XP_033665330.1">
    <property type="nucleotide sequence ID" value="XM_033807633.1"/>
</dbReference>
<gene>
    <name evidence="4" type="ORF">M409DRAFT_25319</name>
</gene>